<evidence type="ECO:0000256" key="2">
    <source>
        <dbReference type="SAM" id="SignalP"/>
    </source>
</evidence>
<dbReference type="PANTHER" id="PTHR46737:SF3">
    <property type="entry name" value="OXIDOREDUCTASE_TRANSITION METAL ION-BINDING PROTEIN (DUF3531)"/>
    <property type="match status" value="1"/>
</dbReference>
<dbReference type="PANTHER" id="PTHR46737">
    <property type="entry name" value="OS02G0827600 PROTEIN"/>
    <property type="match status" value="1"/>
</dbReference>
<protein>
    <submittedName>
        <fullName evidence="3">Uncharacterized protein</fullName>
    </submittedName>
</protein>
<evidence type="ECO:0000256" key="1">
    <source>
        <dbReference type="SAM" id="MobiDB-lite"/>
    </source>
</evidence>
<keyword evidence="2" id="KW-0732">Signal</keyword>
<dbReference type="OrthoDB" id="2014339at2759"/>
<dbReference type="Proteomes" id="UP000663760">
    <property type="component" value="Chromosome 13"/>
</dbReference>
<accession>A0A7I8L904</accession>
<feature type="chain" id="PRO_5029811522" evidence="2">
    <location>
        <begin position="19"/>
        <end position="313"/>
    </location>
</feature>
<feature type="region of interest" description="Disordered" evidence="1">
    <location>
        <begin position="85"/>
        <end position="107"/>
    </location>
</feature>
<feature type="compositionally biased region" description="Acidic residues" evidence="1">
    <location>
        <begin position="85"/>
        <end position="101"/>
    </location>
</feature>
<reference evidence="3" key="1">
    <citation type="submission" date="2020-02" db="EMBL/GenBank/DDBJ databases">
        <authorList>
            <person name="Scholz U."/>
            <person name="Mascher M."/>
            <person name="Fiebig A."/>
        </authorList>
    </citation>
    <scope>NUCLEOTIDE SEQUENCE</scope>
</reference>
<evidence type="ECO:0000313" key="3">
    <source>
        <dbReference type="EMBL" id="CAA7406523.1"/>
    </source>
</evidence>
<sequence length="313" mass="34651">MLSLPRLCAAALIPPAAAAGSKPPYGAHLCASTSWIPLSGPRSSSIRKHRGSRGGRIFSTAAQRENEEPMAVEAELVEDAEMEGLGVEDVDVEEEEGEEGEFSFRGGYMGRGEGTDYDKDPEFAEILGSCFDDPEKAQARVEERIRKKRNKIVQAKTGSSNPVKVTLNKFNFSNSYIWFEFYNAPLANDISLICDAIRSWHIIGRLGGCNSMNMQLSQLPLDHKRPTYDAIQGANVTPTTFYNIGDLEIQDNLARIWVDIGTTEPLLLDVLINALIQISSDYVGIKQVMFGGREWENWKENMSEDAGCSVHKI</sequence>
<name>A0A7I8L904_SPIIN</name>
<keyword evidence="4" id="KW-1185">Reference proteome</keyword>
<organism evidence="3 4">
    <name type="scientific">Spirodela intermedia</name>
    <name type="common">Intermediate duckweed</name>
    <dbReference type="NCBI Taxonomy" id="51605"/>
    <lineage>
        <taxon>Eukaryota</taxon>
        <taxon>Viridiplantae</taxon>
        <taxon>Streptophyta</taxon>
        <taxon>Embryophyta</taxon>
        <taxon>Tracheophyta</taxon>
        <taxon>Spermatophyta</taxon>
        <taxon>Magnoliopsida</taxon>
        <taxon>Liliopsida</taxon>
        <taxon>Araceae</taxon>
        <taxon>Lemnoideae</taxon>
        <taxon>Spirodela</taxon>
    </lineage>
</organism>
<dbReference type="InterPro" id="IPR021920">
    <property type="entry name" value="DUF3531"/>
</dbReference>
<evidence type="ECO:0000313" key="4">
    <source>
        <dbReference type="Proteomes" id="UP000663760"/>
    </source>
</evidence>
<dbReference type="Pfam" id="PF12049">
    <property type="entry name" value="DUF3531"/>
    <property type="match status" value="1"/>
</dbReference>
<feature type="signal peptide" evidence="2">
    <location>
        <begin position="1"/>
        <end position="18"/>
    </location>
</feature>
<dbReference type="EMBL" id="LR746276">
    <property type="protein sequence ID" value="CAA7406523.1"/>
    <property type="molecule type" value="Genomic_DNA"/>
</dbReference>
<dbReference type="AlphaFoldDB" id="A0A7I8L904"/>
<proteinExistence type="predicted"/>
<feature type="region of interest" description="Disordered" evidence="1">
    <location>
        <begin position="41"/>
        <end position="69"/>
    </location>
</feature>
<gene>
    <name evidence="3" type="ORF">SI8410_13017201</name>
</gene>